<evidence type="ECO:0000313" key="7">
    <source>
        <dbReference type="Proteomes" id="UP000240760"/>
    </source>
</evidence>
<gene>
    <name evidence="6" type="ORF">M440DRAFT_1023030</name>
</gene>
<evidence type="ECO:0000313" key="6">
    <source>
        <dbReference type="EMBL" id="PTB81751.1"/>
    </source>
</evidence>
<feature type="DNA-binding region" description="NDT80" evidence="2">
    <location>
        <begin position="27"/>
        <end position="269"/>
    </location>
</feature>
<dbReference type="GO" id="GO:0003677">
    <property type="term" value="F:DNA binding"/>
    <property type="evidence" value="ECO:0007669"/>
    <property type="project" value="UniProtKB-KW"/>
</dbReference>
<dbReference type="Proteomes" id="UP000240760">
    <property type="component" value="Unassembled WGS sequence"/>
</dbReference>
<feature type="region of interest" description="Disordered" evidence="3">
    <location>
        <begin position="459"/>
        <end position="490"/>
    </location>
</feature>
<evidence type="ECO:0000256" key="4">
    <source>
        <dbReference type="SAM" id="Phobius"/>
    </source>
</evidence>
<feature type="transmembrane region" description="Helical" evidence="4">
    <location>
        <begin position="695"/>
        <end position="714"/>
    </location>
</feature>
<dbReference type="Gene3D" id="2.60.40.1390">
    <property type="entry name" value="NDT80 DNA-binding domain"/>
    <property type="match status" value="1"/>
</dbReference>
<organism evidence="6 7">
    <name type="scientific">Trichoderma longibrachiatum ATCC 18648</name>
    <dbReference type="NCBI Taxonomy" id="983965"/>
    <lineage>
        <taxon>Eukaryota</taxon>
        <taxon>Fungi</taxon>
        <taxon>Dikarya</taxon>
        <taxon>Ascomycota</taxon>
        <taxon>Pezizomycotina</taxon>
        <taxon>Sordariomycetes</taxon>
        <taxon>Hypocreomycetidae</taxon>
        <taxon>Hypocreales</taxon>
        <taxon>Hypocreaceae</taxon>
        <taxon>Trichoderma</taxon>
    </lineage>
</organism>
<feature type="compositionally biased region" description="Low complexity" evidence="3">
    <location>
        <begin position="273"/>
        <end position="283"/>
    </location>
</feature>
<sequence length="717" mass="79341">MRGIYCNGTSTNTWPCKACREARFHCEPPGGSLEPDSSSLFTQSFYHPPEPPMRESSPFLGVTTHGTLFNARSLVQKEVQLYANIESDVFLANGEWSYNQPSYFSCTCSYSLSPTVFGDNIKLKPESSTRSYNTIGFAMSISAVESDCELHDSCVEIFRHASQGDYGPSAFGPARMLFPPRIVLYKGEETTSSGPSGISREHTFDQLEVKAVTARNGRQPGGRLYFQLVVELFADLGSYHPEQFVKVASMKSVTIALRRPHQRPINVPPTRLQRQQARQSSSVSFSFDGEYFSDSASASESEEDERVLHSFSTIATETDISVHAPVLRGSVMKKYVVKASKDGSNAPYSDEELQASIRAMLPSSDDYDEWPPRSLDDHVNTMQVPDRTLQAPDRTMRGLQRRSPQMGFISWLKKISRPRLKPGFRRIEWTCDCGVDLYGDFSQEEPSDLDALEASLRSHAPNASPASDSSNAEVVEETPQNSQRSNSSLWDAGTAASPALTDASSVDLNSKFLALCVNAGGMYKKLAELDTSHIKSDSEAFSELKRMYFEHRGLRSRLSLLIKPVTVEFVRFTLWNLRHGYVSITDRPESMPPKTAIDYDFVPEPMPPEVFIHYLEHGDGDLSPNRCTWLPRLPQRLNGKVLHCGEAAEGWGIHVAEGPRAAAVFWIVMAVILAGVLAVVLWASLMGDIQGATGLGALIVALPSAVMAAFLFRLEAI</sequence>
<keyword evidence="7" id="KW-1185">Reference proteome</keyword>
<dbReference type="GO" id="GO:0003700">
    <property type="term" value="F:DNA-binding transcription factor activity"/>
    <property type="evidence" value="ECO:0007669"/>
    <property type="project" value="UniProtKB-UniRule"/>
</dbReference>
<keyword evidence="1 2" id="KW-0238">DNA-binding</keyword>
<feature type="transmembrane region" description="Helical" evidence="4">
    <location>
        <begin position="663"/>
        <end position="683"/>
    </location>
</feature>
<accession>A0A2T4CJJ9</accession>
<evidence type="ECO:0000256" key="2">
    <source>
        <dbReference type="PROSITE-ProRule" id="PRU00850"/>
    </source>
</evidence>
<evidence type="ECO:0000256" key="1">
    <source>
        <dbReference type="ARBA" id="ARBA00023125"/>
    </source>
</evidence>
<dbReference type="AlphaFoldDB" id="A0A2T4CJJ9"/>
<proteinExistence type="predicted"/>
<dbReference type="SUPFAM" id="SSF49417">
    <property type="entry name" value="p53-like transcription factors"/>
    <property type="match status" value="1"/>
</dbReference>
<evidence type="ECO:0000256" key="3">
    <source>
        <dbReference type="SAM" id="MobiDB-lite"/>
    </source>
</evidence>
<dbReference type="InterPro" id="IPR037141">
    <property type="entry name" value="NDT80_DNA-bd_dom_sf"/>
</dbReference>
<dbReference type="InterPro" id="IPR008967">
    <property type="entry name" value="p53-like_TF_DNA-bd_sf"/>
</dbReference>
<keyword evidence="4" id="KW-0472">Membrane</keyword>
<dbReference type="OrthoDB" id="409136at2759"/>
<keyword evidence="4" id="KW-1133">Transmembrane helix</keyword>
<feature type="domain" description="NDT80" evidence="5">
    <location>
        <begin position="27"/>
        <end position="269"/>
    </location>
</feature>
<dbReference type="Pfam" id="PF05224">
    <property type="entry name" value="NDT80_PhoG"/>
    <property type="match status" value="1"/>
</dbReference>
<reference evidence="6 7" key="1">
    <citation type="submission" date="2016-07" db="EMBL/GenBank/DDBJ databases">
        <title>Multiple horizontal gene transfer events from other fungi enriched the ability of initially mycotrophic Trichoderma (Ascomycota) to feed on dead plant biomass.</title>
        <authorList>
            <consortium name="DOE Joint Genome Institute"/>
            <person name="Aerts A."/>
            <person name="Atanasova L."/>
            <person name="Chenthamara K."/>
            <person name="Zhang J."/>
            <person name="Grujic M."/>
            <person name="Henrissat B."/>
            <person name="Kuo A."/>
            <person name="Salamov A."/>
            <person name="Lipzen A."/>
            <person name="Labutti K."/>
            <person name="Barry K."/>
            <person name="Miao Y."/>
            <person name="Rahimi M.J."/>
            <person name="Shen Q."/>
            <person name="Grigoriev I.V."/>
            <person name="Kubicek C.P."/>
            <person name="Druzhinina I.S."/>
        </authorList>
    </citation>
    <scope>NUCLEOTIDE SEQUENCE [LARGE SCALE GENOMIC DNA]</scope>
    <source>
        <strain evidence="6 7">ATCC 18648</strain>
    </source>
</reference>
<dbReference type="InterPro" id="IPR024061">
    <property type="entry name" value="NDT80_DNA-bd_dom"/>
</dbReference>
<dbReference type="EMBL" id="KZ679126">
    <property type="protein sequence ID" value="PTB81751.1"/>
    <property type="molecule type" value="Genomic_DNA"/>
</dbReference>
<feature type="compositionally biased region" description="Polar residues" evidence="3">
    <location>
        <begin position="478"/>
        <end position="489"/>
    </location>
</feature>
<evidence type="ECO:0000259" key="5">
    <source>
        <dbReference type="PROSITE" id="PS51517"/>
    </source>
</evidence>
<name>A0A2T4CJJ9_TRILO</name>
<dbReference type="PROSITE" id="PS51517">
    <property type="entry name" value="NDT80"/>
    <property type="match status" value="1"/>
</dbReference>
<protein>
    <submittedName>
        <fullName evidence="6">p53-like transcription factor</fullName>
    </submittedName>
</protein>
<keyword evidence="4" id="KW-0812">Transmembrane</keyword>
<feature type="compositionally biased region" description="Low complexity" evidence="3">
    <location>
        <begin position="460"/>
        <end position="472"/>
    </location>
</feature>
<feature type="region of interest" description="Disordered" evidence="3">
    <location>
        <begin position="260"/>
        <end position="283"/>
    </location>
</feature>